<dbReference type="AlphaFoldDB" id="A0A5D0R9L9"/>
<evidence type="ECO:0000256" key="1">
    <source>
        <dbReference type="ARBA" id="ARBA00004141"/>
    </source>
</evidence>
<feature type="transmembrane region" description="Helical" evidence="6">
    <location>
        <begin position="121"/>
        <end position="141"/>
    </location>
</feature>
<feature type="transmembrane region" description="Helical" evidence="6">
    <location>
        <begin position="241"/>
        <end position="259"/>
    </location>
</feature>
<evidence type="ECO:0000256" key="3">
    <source>
        <dbReference type="ARBA" id="ARBA00022692"/>
    </source>
</evidence>
<comment type="caution">
    <text evidence="8">The sequence shown here is derived from an EMBL/GenBank/DDBJ whole genome shotgun (WGS) entry which is preliminary data.</text>
</comment>
<keyword evidence="5 6" id="KW-0472">Membrane</keyword>
<comment type="similarity">
    <text evidence="2">Belongs to the EamA transporter family.</text>
</comment>
<dbReference type="Pfam" id="PF00892">
    <property type="entry name" value="EamA"/>
    <property type="match status" value="2"/>
</dbReference>
<dbReference type="Gene3D" id="1.10.3730.20">
    <property type="match status" value="1"/>
</dbReference>
<evidence type="ECO:0000256" key="6">
    <source>
        <dbReference type="SAM" id="Phobius"/>
    </source>
</evidence>
<comment type="subcellular location">
    <subcellularLocation>
        <location evidence="1">Membrane</location>
        <topology evidence="1">Multi-pass membrane protein</topology>
    </subcellularLocation>
</comment>
<dbReference type="SUPFAM" id="SSF103481">
    <property type="entry name" value="Multidrug resistance efflux transporter EmrE"/>
    <property type="match status" value="2"/>
</dbReference>
<accession>A0A5D0R9L9</accession>
<dbReference type="PANTHER" id="PTHR32322:SF2">
    <property type="entry name" value="EAMA DOMAIN-CONTAINING PROTEIN"/>
    <property type="match status" value="1"/>
</dbReference>
<organism evidence="8 9">
    <name type="scientific">Maritimibacter fusiformis</name>
    <dbReference type="NCBI Taxonomy" id="2603819"/>
    <lineage>
        <taxon>Bacteria</taxon>
        <taxon>Pseudomonadati</taxon>
        <taxon>Pseudomonadota</taxon>
        <taxon>Alphaproteobacteria</taxon>
        <taxon>Rhodobacterales</taxon>
        <taxon>Roseobacteraceae</taxon>
        <taxon>Maritimibacter</taxon>
    </lineage>
</organism>
<dbReference type="GO" id="GO:0016020">
    <property type="term" value="C:membrane"/>
    <property type="evidence" value="ECO:0007669"/>
    <property type="project" value="UniProtKB-SubCell"/>
</dbReference>
<reference evidence="8 9" key="1">
    <citation type="submission" date="2019-08" db="EMBL/GenBank/DDBJ databases">
        <title>Identification of a novel species of the genus Boseongicola.</title>
        <authorList>
            <person name="Zhang X.-Q."/>
        </authorList>
    </citation>
    <scope>NUCLEOTIDE SEQUENCE [LARGE SCALE GENOMIC DNA]</scope>
    <source>
        <strain evidence="8 9">HY14</strain>
    </source>
</reference>
<feature type="transmembrane region" description="Helical" evidence="6">
    <location>
        <begin position="147"/>
        <end position="167"/>
    </location>
</feature>
<keyword evidence="4 6" id="KW-1133">Transmembrane helix</keyword>
<evidence type="ECO:0000256" key="4">
    <source>
        <dbReference type="ARBA" id="ARBA00022989"/>
    </source>
</evidence>
<proteinExistence type="inferred from homology"/>
<evidence type="ECO:0000259" key="7">
    <source>
        <dbReference type="Pfam" id="PF00892"/>
    </source>
</evidence>
<feature type="domain" description="EamA" evidence="7">
    <location>
        <begin position="148"/>
        <end position="281"/>
    </location>
</feature>
<protein>
    <submittedName>
        <fullName evidence="8">DMT family transporter</fullName>
    </submittedName>
</protein>
<evidence type="ECO:0000313" key="9">
    <source>
        <dbReference type="Proteomes" id="UP000322080"/>
    </source>
</evidence>
<evidence type="ECO:0000313" key="8">
    <source>
        <dbReference type="EMBL" id="TYB77799.1"/>
    </source>
</evidence>
<sequence length="293" mass="30347">MDIRATLMGLGFALMWSSAFTSARIIVADAPPISALALRFVISGLLGIAIAAGLGQKISLTRGQWFSVVVFGICQNALYLGLNFVAMQWIEAGLASIIASTMPLLVAALGWIVFRDRLSPLALAGLVTGFAGVALIMGTRLSGGVDLTGLVLCVIAALALAVATLTVRSVSGGGNLLMVVGLQMLVGAAALAPFGLAFETHVVTWSWQLVVAFIYTTLVPGLAATWVWFKLVARIGAVRASTFHFLNPFFGVTIAAVLLGESLGLFDVVGVAVVTLGILAVQLAKQRPAGPAV</sequence>
<feature type="transmembrane region" description="Helical" evidence="6">
    <location>
        <begin position="176"/>
        <end position="198"/>
    </location>
</feature>
<dbReference type="InterPro" id="IPR037185">
    <property type="entry name" value="EmrE-like"/>
</dbReference>
<dbReference type="PANTHER" id="PTHR32322">
    <property type="entry name" value="INNER MEMBRANE TRANSPORTER"/>
    <property type="match status" value="1"/>
</dbReference>
<keyword evidence="3 6" id="KW-0812">Transmembrane</keyword>
<keyword evidence="9" id="KW-1185">Reference proteome</keyword>
<dbReference type="RefSeq" id="WP_148379835.1">
    <property type="nucleotide sequence ID" value="NZ_VSIY01000015.1"/>
</dbReference>
<feature type="domain" description="EamA" evidence="7">
    <location>
        <begin position="6"/>
        <end position="137"/>
    </location>
</feature>
<feature type="transmembrane region" description="Helical" evidence="6">
    <location>
        <begin position="265"/>
        <end position="284"/>
    </location>
</feature>
<feature type="transmembrane region" description="Helical" evidence="6">
    <location>
        <begin position="33"/>
        <end position="54"/>
    </location>
</feature>
<dbReference type="InterPro" id="IPR050638">
    <property type="entry name" value="AA-Vitamin_Transporters"/>
</dbReference>
<dbReference type="InterPro" id="IPR000620">
    <property type="entry name" value="EamA_dom"/>
</dbReference>
<name>A0A5D0R9L9_9RHOB</name>
<dbReference type="EMBL" id="VSIY01000015">
    <property type="protein sequence ID" value="TYB77799.1"/>
    <property type="molecule type" value="Genomic_DNA"/>
</dbReference>
<feature type="transmembrane region" description="Helical" evidence="6">
    <location>
        <begin position="66"/>
        <end position="86"/>
    </location>
</feature>
<feature type="transmembrane region" description="Helical" evidence="6">
    <location>
        <begin position="92"/>
        <end position="114"/>
    </location>
</feature>
<feature type="transmembrane region" description="Helical" evidence="6">
    <location>
        <begin position="204"/>
        <end position="229"/>
    </location>
</feature>
<evidence type="ECO:0000256" key="2">
    <source>
        <dbReference type="ARBA" id="ARBA00007362"/>
    </source>
</evidence>
<evidence type="ECO:0000256" key="5">
    <source>
        <dbReference type="ARBA" id="ARBA00023136"/>
    </source>
</evidence>
<dbReference type="Proteomes" id="UP000322080">
    <property type="component" value="Unassembled WGS sequence"/>
</dbReference>
<gene>
    <name evidence="8" type="ORF">FVF75_16245</name>
</gene>